<dbReference type="SUPFAM" id="SSF55961">
    <property type="entry name" value="Bet v1-like"/>
    <property type="match status" value="1"/>
</dbReference>
<dbReference type="GO" id="GO:0030301">
    <property type="term" value="P:cholesterol transport"/>
    <property type="evidence" value="ECO:0007669"/>
    <property type="project" value="TreeGrafter"/>
</dbReference>
<keyword evidence="2" id="KW-0472">Membrane</keyword>
<dbReference type="PANTHER" id="PTHR46121">
    <property type="entry name" value="STEROIDOGENIC ACUTE REGULATORY PROTEIN-LIKE"/>
    <property type="match status" value="1"/>
</dbReference>
<feature type="region of interest" description="Disordered" evidence="1">
    <location>
        <begin position="1"/>
        <end position="26"/>
    </location>
</feature>
<dbReference type="InterPro" id="IPR002913">
    <property type="entry name" value="START_lipid-bd_dom"/>
</dbReference>
<dbReference type="PANTHER" id="PTHR46121:SF1">
    <property type="entry name" value="STARD3 N-TERMINAL-LIKE PROTEIN"/>
    <property type="match status" value="1"/>
</dbReference>
<dbReference type="EMBL" id="CAADRA010005933">
    <property type="protein sequence ID" value="VFT93425.1"/>
    <property type="molecule type" value="Genomic_DNA"/>
</dbReference>
<proteinExistence type="predicted"/>
<evidence type="ECO:0000313" key="4">
    <source>
        <dbReference type="EMBL" id="KAF0692255.1"/>
    </source>
</evidence>
<keyword evidence="2" id="KW-0812">Transmembrane</keyword>
<evidence type="ECO:0000313" key="6">
    <source>
        <dbReference type="Proteomes" id="UP000332933"/>
    </source>
</evidence>
<dbReference type="PROSITE" id="PS50848">
    <property type="entry name" value="START"/>
    <property type="match status" value="1"/>
</dbReference>
<reference evidence="4" key="2">
    <citation type="submission" date="2019-06" db="EMBL/GenBank/DDBJ databases">
        <title>Genomics analysis of Aphanomyces spp. identifies a new class of oomycete effector associated with host adaptation.</title>
        <authorList>
            <person name="Gaulin E."/>
        </authorList>
    </citation>
    <scope>NUCLEOTIDE SEQUENCE</scope>
    <source>
        <strain evidence="4">CBS 578.67</strain>
    </source>
</reference>
<name>A0A485L7J0_9STRA</name>
<sequence>MSATLSTSVDVDESESPPSSNTRPYEIPAKHAAELDGAITSMLDLSANLSAWDFQSEKDGVKAYSKSDGRLLSVLALGSIPFAPSTVLDYLLDPSRKHEYDVSCATCSRVRRLDAHTVVDYFASKSVLMVSGRDFVNLVHWRVLPDGAIVMVGKATTDVKVPPKSGLVRAEVHVAGWKITPHATDAHRSDITFMLKLDLKGSIPGYIQSKVVLDQAFSMIDVTKAMKKLPPVAPYPVVNKNCGGSIDAAAATEPEIDADDATASDASHVTTTTTTTTGSMAAPLYAFTCFLGVLYGLPFCGIDDAVHDVLVWNAIACMCFVLFMTCHR</sequence>
<keyword evidence="2" id="KW-1133">Transmembrane helix</keyword>
<gene>
    <name evidence="5" type="primary">Aste57867_16654</name>
    <name evidence="4" type="ORF">As57867_016597</name>
    <name evidence="5" type="ORF">ASTE57867_16654</name>
</gene>
<dbReference type="InterPro" id="IPR023393">
    <property type="entry name" value="START-like_dom_sf"/>
</dbReference>
<dbReference type="GO" id="GO:0140284">
    <property type="term" value="C:endoplasmic reticulum-endosome membrane contact site"/>
    <property type="evidence" value="ECO:0007669"/>
    <property type="project" value="TreeGrafter"/>
</dbReference>
<dbReference type="Pfam" id="PF01852">
    <property type="entry name" value="START"/>
    <property type="match status" value="1"/>
</dbReference>
<feature type="transmembrane region" description="Helical" evidence="2">
    <location>
        <begin position="280"/>
        <end position="297"/>
    </location>
</feature>
<dbReference type="SMART" id="SM00234">
    <property type="entry name" value="START"/>
    <property type="match status" value="1"/>
</dbReference>
<dbReference type="CDD" id="cd00177">
    <property type="entry name" value="START"/>
    <property type="match status" value="1"/>
</dbReference>
<dbReference type="GO" id="GO:0005789">
    <property type="term" value="C:endoplasmic reticulum membrane"/>
    <property type="evidence" value="ECO:0007669"/>
    <property type="project" value="TreeGrafter"/>
</dbReference>
<evidence type="ECO:0000259" key="3">
    <source>
        <dbReference type="PROSITE" id="PS50848"/>
    </source>
</evidence>
<dbReference type="AlphaFoldDB" id="A0A485L7J0"/>
<organism evidence="5 6">
    <name type="scientific">Aphanomyces stellatus</name>
    <dbReference type="NCBI Taxonomy" id="120398"/>
    <lineage>
        <taxon>Eukaryota</taxon>
        <taxon>Sar</taxon>
        <taxon>Stramenopiles</taxon>
        <taxon>Oomycota</taxon>
        <taxon>Saprolegniomycetes</taxon>
        <taxon>Saprolegniales</taxon>
        <taxon>Verrucalvaceae</taxon>
        <taxon>Aphanomyces</taxon>
    </lineage>
</organism>
<reference evidence="5 6" key="1">
    <citation type="submission" date="2019-03" db="EMBL/GenBank/DDBJ databases">
        <authorList>
            <person name="Gaulin E."/>
            <person name="Dumas B."/>
        </authorList>
    </citation>
    <scope>NUCLEOTIDE SEQUENCE [LARGE SCALE GENOMIC DNA]</scope>
    <source>
        <strain evidence="5">CBS 568.67</strain>
    </source>
</reference>
<dbReference type="EMBL" id="VJMH01005912">
    <property type="protein sequence ID" value="KAF0692255.1"/>
    <property type="molecule type" value="Genomic_DNA"/>
</dbReference>
<dbReference type="OrthoDB" id="196858at2759"/>
<evidence type="ECO:0000313" key="5">
    <source>
        <dbReference type="EMBL" id="VFT93425.1"/>
    </source>
</evidence>
<dbReference type="GO" id="GO:0005765">
    <property type="term" value="C:lysosomal membrane"/>
    <property type="evidence" value="ECO:0007669"/>
    <property type="project" value="TreeGrafter"/>
</dbReference>
<evidence type="ECO:0000256" key="1">
    <source>
        <dbReference type="SAM" id="MobiDB-lite"/>
    </source>
</evidence>
<dbReference type="InterPro" id="IPR051869">
    <property type="entry name" value="STARD3"/>
</dbReference>
<dbReference type="Proteomes" id="UP000332933">
    <property type="component" value="Unassembled WGS sequence"/>
</dbReference>
<dbReference type="GO" id="GO:0031902">
    <property type="term" value="C:late endosome membrane"/>
    <property type="evidence" value="ECO:0007669"/>
    <property type="project" value="TreeGrafter"/>
</dbReference>
<feature type="transmembrane region" description="Helical" evidence="2">
    <location>
        <begin position="309"/>
        <end position="326"/>
    </location>
</feature>
<evidence type="ECO:0000256" key="2">
    <source>
        <dbReference type="SAM" id="Phobius"/>
    </source>
</evidence>
<keyword evidence="6" id="KW-1185">Reference proteome</keyword>
<feature type="domain" description="START" evidence="3">
    <location>
        <begin position="52"/>
        <end position="218"/>
    </location>
</feature>
<protein>
    <submittedName>
        <fullName evidence="5">Aste57867_16654 protein</fullName>
    </submittedName>
</protein>
<accession>A0A485L7J0</accession>
<dbReference type="Gene3D" id="3.30.530.20">
    <property type="match status" value="1"/>
</dbReference>
<dbReference type="GO" id="GO:0099044">
    <property type="term" value="P:vesicle tethering to endoplasmic reticulum"/>
    <property type="evidence" value="ECO:0007669"/>
    <property type="project" value="TreeGrafter"/>
</dbReference>
<dbReference type="GO" id="GO:0015485">
    <property type="term" value="F:cholesterol binding"/>
    <property type="evidence" value="ECO:0007669"/>
    <property type="project" value="TreeGrafter"/>
</dbReference>